<sequence>MIRPRPTLPHALACSTIGAESLNFRVRNGNGCDPFAIKTGILNQISV</sequence>
<gene>
    <name evidence="1" type="ORF">METZ01_LOCUS223426</name>
</gene>
<dbReference type="EMBL" id="UINC01053714">
    <property type="protein sequence ID" value="SVB70572.1"/>
    <property type="molecule type" value="Genomic_DNA"/>
</dbReference>
<reference evidence="1" key="1">
    <citation type="submission" date="2018-05" db="EMBL/GenBank/DDBJ databases">
        <authorList>
            <person name="Lanie J.A."/>
            <person name="Ng W.-L."/>
            <person name="Kazmierczak K.M."/>
            <person name="Andrzejewski T.M."/>
            <person name="Davidsen T.M."/>
            <person name="Wayne K.J."/>
            <person name="Tettelin H."/>
            <person name="Glass J.I."/>
            <person name="Rusch D."/>
            <person name="Podicherti R."/>
            <person name="Tsui H.-C.T."/>
            <person name="Winkler M.E."/>
        </authorList>
    </citation>
    <scope>NUCLEOTIDE SEQUENCE</scope>
</reference>
<accession>A0A382G6V5</accession>
<name>A0A382G6V5_9ZZZZ</name>
<proteinExistence type="predicted"/>
<dbReference type="AlphaFoldDB" id="A0A382G6V5"/>
<organism evidence="1">
    <name type="scientific">marine metagenome</name>
    <dbReference type="NCBI Taxonomy" id="408172"/>
    <lineage>
        <taxon>unclassified sequences</taxon>
        <taxon>metagenomes</taxon>
        <taxon>ecological metagenomes</taxon>
    </lineage>
</organism>
<protein>
    <submittedName>
        <fullName evidence="1">Uncharacterized protein</fullName>
    </submittedName>
</protein>
<evidence type="ECO:0000313" key="1">
    <source>
        <dbReference type="EMBL" id="SVB70572.1"/>
    </source>
</evidence>